<dbReference type="RefSeq" id="WP_130257101.1">
    <property type="nucleotide sequence ID" value="NZ_PPSX01000096.1"/>
</dbReference>
<evidence type="ECO:0000259" key="11">
    <source>
        <dbReference type="PROSITE" id="PS50893"/>
    </source>
</evidence>
<evidence type="ECO:0000256" key="1">
    <source>
        <dbReference type="ARBA" id="ARBA00004202"/>
    </source>
</evidence>
<evidence type="ECO:0000256" key="6">
    <source>
        <dbReference type="ARBA" id="ARBA00022741"/>
    </source>
</evidence>
<comment type="subcellular location">
    <subcellularLocation>
        <location evidence="1">Cell membrane</location>
        <topology evidence="1">Peripheral membrane protein</topology>
    </subcellularLocation>
</comment>
<gene>
    <name evidence="12" type="ORF">C1E23_19225</name>
</gene>
<dbReference type="Proteomes" id="UP000291338">
    <property type="component" value="Unassembled WGS sequence"/>
</dbReference>
<feature type="domain" description="ABC transporter" evidence="11">
    <location>
        <begin position="2"/>
        <end position="238"/>
    </location>
</feature>
<dbReference type="InterPro" id="IPR003439">
    <property type="entry name" value="ABC_transporter-like_ATP-bd"/>
</dbReference>
<dbReference type="GO" id="GO:0006826">
    <property type="term" value="P:iron ion transport"/>
    <property type="evidence" value="ECO:0007669"/>
    <property type="project" value="UniProtKB-KW"/>
</dbReference>
<comment type="caution">
    <text evidence="12">The sequence shown here is derived from an EMBL/GenBank/DDBJ whole genome shotgun (WGS) entry which is preliminary data.</text>
</comment>
<dbReference type="EMBL" id="PPSX01000096">
    <property type="protein sequence ID" value="RZQ51499.1"/>
    <property type="molecule type" value="Genomic_DNA"/>
</dbReference>
<evidence type="ECO:0000256" key="8">
    <source>
        <dbReference type="ARBA" id="ARBA00023004"/>
    </source>
</evidence>
<dbReference type="SUPFAM" id="SSF52540">
    <property type="entry name" value="P-loop containing nucleoside triphosphate hydrolases"/>
    <property type="match status" value="1"/>
</dbReference>
<evidence type="ECO:0000313" key="13">
    <source>
        <dbReference type="Proteomes" id="UP000291338"/>
    </source>
</evidence>
<name>A0A4Q7IJB6_9GAMM</name>
<dbReference type="Pfam" id="PF00005">
    <property type="entry name" value="ABC_tran"/>
    <property type="match status" value="1"/>
</dbReference>
<dbReference type="InterPro" id="IPR027417">
    <property type="entry name" value="P-loop_NTPase"/>
</dbReference>
<dbReference type="PANTHER" id="PTHR42771">
    <property type="entry name" value="IRON(3+)-HYDROXAMATE IMPORT ATP-BINDING PROTEIN FHUC"/>
    <property type="match status" value="1"/>
</dbReference>
<dbReference type="FunFam" id="3.40.50.300:FF:000134">
    <property type="entry name" value="Iron-enterobactin ABC transporter ATP-binding protein"/>
    <property type="match status" value="1"/>
</dbReference>
<evidence type="ECO:0000256" key="4">
    <source>
        <dbReference type="ARBA" id="ARBA00022475"/>
    </source>
</evidence>
<dbReference type="AlphaFoldDB" id="A0A4Q7IJB6"/>
<keyword evidence="8" id="KW-0408">Iron</keyword>
<comment type="similarity">
    <text evidence="2">Belongs to the ABC transporter superfamily.</text>
</comment>
<dbReference type="InterPro" id="IPR017871">
    <property type="entry name" value="ABC_transporter-like_CS"/>
</dbReference>
<dbReference type="SMART" id="SM00382">
    <property type="entry name" value="AAA"/>
    <property type="match status" value="1"/>
</dbReference>
<keyword evidence="4" id="KW-1003">Cell membrane</keyword>
<keyword evidence="10" id="KW-0472">Membrane</keyword>
<protein>
    <submittedName>
        <fullName evidence="12">Cobalamin/Fe(3+)-siderophore ABC transporter ATP-binding protein</fullName>
    </submittedName>
</protein>
<keyword evidence="7 12" id="KW-0067">ATP-binding</keyword>
<dbReference type="GO" id="GO:0005886">
    <property type="term" value="C:plasma membrane"/>
    <property type="evidence" value="ECO:0007669"/>
    <property type="project" value="UniProtKB-SubCell"/>
</dbReference>
<evidence type="ECO:0000256" key="7">
    <source>
        <dbReference type="ARBA" id="ARBA00022840"/>
    </source>
</evidence>
<evidence type="ECO:0000256" key="2">
    <source>
        <dbReference type="ARBA" id="ARBA00005417"/>
    </source>
</evidence>
<sequence>MLELTNASLKYQDKQVLSNVNLTIHKHEIVAIVGPNGCGKSSLLNLLSGLLTPNSGTTTLKGSAMAEWSQKKLARELSFLTQSPQAPDGMTPRQLTEHGRFPHQSLLQRLTANDKNIINWAIKQVQLTELQDQALVRLSGGERQRAWLAMSLAQQTNILLLDEPTTYLDIGHQHHLLSLLRQLNQQHKKTIVMVLHDINQASQYCDRIIAIKQGKVIADGSPEQVISAQLVKQLFNIDSQIVSCQYRDQSKPLCLPNATSNNPLFTDQNSPPALAACV</sequence>
<keyword evidence="5" id="KW-0410">Iron transport</keyword>
<dbReference type="PROSITE" id="PS50893">
    <property type="entry name" value="ABC_TRANSPORTER_2"/>
    <property type="match status" value="1"/>
</dbReference>
<keyword evidence="6" id="KW-0547">Nucleotide-binding</keyword>
<keyword evidence="9" id="KW-0406">Ion transport</keyword>
<dbReference type="GO" id="GO:0005524">
    <property type="term" value="F:ATP binding"/>
    <property type="evidence" value="ECO:0007669"/>
    <property type="project" value="UniProtKB-KW"/>
</dbReference>
<dbReference type="PROSITE" id="PS00211">
    <property type="entry name" value="ABC_TRANSPORTER_1"/>
    <property type="match status" value="1"/>
</dbReference>
<dbReference type="InterPro" id="IPR003593">
    <property type="entry name" value="AAA+_ATPase"/>
</dbReference>
<dbReference type="GO" id="GO:0016887">
    <property type="term" value="F:ATP hydrolysis activity"/>
    <property type="evidence" value="ECO:0007669"/>
    <property type="project" value="InterPro"/>
</dbReference>
<evidence type="ECO:0000256" key="10">
    <source>
        <dbReference type="ARBA" id="ARBA00023136"/>
    </source>
</evidence>
<proteinExistence type="inferred from homology"/>
<organism evidence="12 13">
    <name type="scientific">Pseudoalteromonas phenolica</name>
    <dbReference type="NCBI Taxonomy" id="161398"/>
    <lineage>
        <taxon>Bacteria</taxon>
        <taxon>Pseudomonadati</taxon>
        <taxon>Pseudomonadota</taxon>
        <taxon>Gammaproteobacteria</taxon>
        <taxon>Alteromonadales</taxon>
        <taxon>Pseudoalteromonadaceae</taxon>
        <taxon>Pseudoalteromonas</taxon>
    </lineage>
</organism>
<dbReference type="Gene3D" id="3.40.50.300">
    <property type="entry name" value="P-loop containing nucleotide triphosphate hydrolases"/>
    <property type="match status" value="1"/>
</dbReference>
<reference evidence="12 13" key="1">
    <citation type="submission" date="2018-01" db="EMBL/GenBank/DDBJ databases">
        <title>Co-occurrence of chitin degradation, pigmentation and bioactivity in marine Pseudoalteromonas.</title>
        <authorList>
            <person name="Paulsen S."/>
            <person name="Gram L."/>
            <person name="Machado H."/>
        </authorList>
    </citation>
    <scope>NUCLEOTIDE SEQUENCE [LARGE SCALE GENOMIC DNA]</scope>
    <source>
        <strain evidence="12 13">S3898</strain>
    </source>
</reference>
<evidence type="ECO:0000256" key="3">
    <source>
        <dbReference type="ARBA" id="ARBA00022448"/>
    </source>
</evidence>
<evidence type="ECO:0000256" key="5">
    <source>
        <dbReference type="ARBA" id="ARBA00022496"/>
    </source>
</evidence>
<keyword evidence="3" id="KW-0813">Transport</keyword>
<dbReference type="PANTHER" id="PTHR42771:SF3">
    <property type="entry name" value="PETROBACTIN IMPORT ATP-BINDING PROTEIN YCLP"/>
    <property type="match status" value="1"/>
</dbReference>
<dbReference type="CDD" id="cd03214">
    <property type="entry name" value="ABC_Iron-Siderophores_B12_Hemin"/>
    <property type="match status" value="1"/>
</dbReference>
<dbReference type="InterPro" id="IPR051535">
    <property type="entry name" value="Siderophore_ABC-ATPase"/>
</dbReference>
<evidence type="ECO:0000313" key="12">
    <source>
        <dbReference type="EMBL" id="RZQ51499.1"/>
    </source>
</evidence>
<accession>A0A4Q7IJB6</accession>
<evidence type="ECO:0000256" key="9">
    <source>
        <dbReference type="ARBA" id="ARBA00023065"/>
    </source>
</evidence>